<dbReference type="EMBL" id="JBBBZM010000205">
    <property type="protein sequence ID" value="KAL0631842.1"/>
    <property type="molecule type" value="Genomic_DNA"/>
</dbReference>
<feature type="compositionally biased region" description="Polar residues" evidence="2">
    <location>
        <begin position="568"/>
        <end position="581"/>
    </location>
</feature>
<evidence type="ECO:0000256" key="1">
    <source>
        <dbReference type="SAM" id="Coils"/>
    </source>
</evidence>
<dbReference type="InterPro" id="IPR046347">
    <property type="entry name" value="bZIP_sf"/>
</dbReference>
<dbReference type="PANTHER" id="PTHR40618">
    <property type="entry name" value="B-ZIP TRANSCRIPTION FACTOR (EUROFUNG)-RELATED"/>
    <property type="match status" value="1"/>
</dbReference>
<feature type="compositionally biased region" description="Low complexity" evidence="2">
    <location>
        <begin position="284"/>
        <end position="295"/>
    </location>
</feature>
<accession>A0ABR3G821</accession>
<organism evidence="3 4">
    <name type="scientific">Discina gigas</name>
    <dbReference type="NCBI Taxonomy" id="1032678"/>
    <lineage>
        <taxon>Eukaryota</taxon>
        <taxon>Fungi</taxon>
        <taxon>Dikarya</taxon>
        <taxon>Ascomycota</taxon>
        <taxon>Pezizomycotina</taxon>
        <taxon>Pezizomycetes</taxon>
        <taxon>Pezizales</taxon>
        <taxon>Discinaceae</taxon>
        <taxon>Discina</taxon>
    </lineage>
</organism>
<sequence length="679" mass="73215">MPSSRNSSHPASAPPGSYLDPAAYLNMGDVMGMGMEPLPMGGSMGSNMDMHDLSILSAEEHGDLRILEERERARRMQAHQSDQPMSRPDGPGESKGRGGAGRGRKRAESDDSGHDPMPVARGGPGNSSNRKQRGRPRLDTKDENAADRRRTQIRLAQRAYRLRKETTISSLRNRVNELETAIDGMQTTFLELHDSAMNCLSKNQDIAAVSFGNNLKNLTERFLGLAKGALGSSDGAESGDEDAEGESINEEENGASRSKRRRSRDDGSPGSGGMQGGGGGGGSVPSYGGYQVSYSRENGNGRGSRSSYDNSGNQNRSAGGASGRNNTMTTNSPLSLNSRELYSFGSSEGERGGKRMQISPIGLPYSQYRHDGPLGIGAFSGLDAYSYSYHETSFSRRLHRAGLEHAHRMLTSPDADQREVARLFAYTFCYSTKEKALEVISGLLRANSKDSLDPNDYPEFSRVISKPLGYSDFAQGHGGDVPENDDPACGGTVDLSQEARTMLVKLGISLKYLGPIEVEQYIKDLGILTTTDSSVVVDPDLMDVDKGPGSSQKSRTTSPVLRPKVASPSPSQRGGFTSATVMSLEYPPQDHSGYDLTRFKTTKSSTKSPTESPTKSSTKSPTEPPTKSSTKVLEGVKKYVDLDVFVKQLIPYAVCLGRYPGFKKSDVEAAISLATTQVY</sequence>
<dbReference type="CDD" id="cd14688">
    <property type="entry name" value="bZIP_YAP"/>
    <property type="match status" value="1"/>
</dbReference>
<keyword evidence="1" id="KW-0175">Coiled coil</keyword>
<feature type="coiled-coil region" evidence="1">
    <location>
        <begin position="161"/>
        <end position="188"/>
    </location>
</feature>
<name>A0ABR3G821_9PEZI</name>
<evidence type="ECO:0000313" key="4">
    <source>
        <dbReference type="Proteomes" id="UP001447188"/>
    </source>
</evidence>
<feature type="compositionally biased region" description="Polar residues" evidence="2">
    <location>
        <begin position="549"/>
        <end position="559"/>
    </location>
</feature>
<protein>
    <recommendedName>
        <fullName evidence="5">BZIP domain-containing protein</fullName>
    </recommendedName>
</protein>
<comment type="caution">
    <text evidence="3">The sequence shown here is derived from an EMBL/GenBank/DDBJ whole genome shotgun (WGS) entry which is preliminary data.</text>
</comment>
<feature type="compositionally biased region" description="Acidic residues" evidence="2">
    <location>
        <begin position="237"/>
        <end position="253"/>
    </location>
</feature>
<reference evidence="3 4" key="1">
    <citation type="submission" date="2024-02" db="EMBL/GenBank/DDBJ databases">
        <title>Discinaceae phylogenomics.</title>
        <authorList>
            <person name="Dirks A.C."/>
            <person name="James T.Y."/>
        </authorList>
    </citation>
    <scope>NUCLEOTIDE SEQUENCE [LARGE SCALE GENOMIC DNA]</scope>
    <source>
        <strain evidence="3 4">ACD0624</strain>
    </source>
</reference>
<feature type="compositionally biased region" description="Low complexity" evidence="2">
    <location>
        <begin position="602"/>
        <end position="631"/>
    </location>
</feature>
<feature type="compositionally biased region" description="Polar residues" evidence="2">
    <location>
        <begin position="1"/>
        <end position="10"/>
    </location>
</feature>
<feature type="region of interest" description="Disordered" evidence="2">
    <location>
        <begin position="1"/>
        <end position="22"/>
    </location>
</feature>
<proteinExistence type="predicted"/>
<dbReference type="PANTHER" id="PTHR40618:SF1">
    <property type="entry name" value="B-ZIP TRANSCRIPTION FACTOR (EUROFUNG)"/>
    <property type="match status" value="1"/>
</dbReference>
<feature type="region of interest" description="Disordered" evidence="2">
    <location>
        <begin position="74"/>
        <end position="150"/>
    </location>
</feature>
<gene>
    <name evidence="3" type="ORF">Q9L58_009280</name>
</gene>
<dbReference type="Gene3D" id="1.20.5.170">
    <property type="match status" value="1"/>
</dbReference>
<keyword evidence="4" id="KW-1185">Reference proteome</keyword>
<evidence type="ECO:0000256" key="2">
    <source>
        <dbReference type="SAM" id="MobiDB-lite"/>
    </source>
</evidence>
<feature type="compositionally biased region" description="Gly residues" evidence="2">
    <location>
        <begin position="269"/>
        <end position="283"/>
    </location>
</feature>
<dbReference type="Proteomes" id="UP001447188">
    <property type="component" value="Unassembled WGS sequence"/>
</dbReference>
<feature type="compositionally biased region" description="Polar residues" evidence="2">
    <location>
        <begin position="303"/>
        <end position="339"/>
    </location>
</feature>
<evidence type="ECO:0000313" key="3">
    <source>
        <dbReference type="EMBL" id="KAL0631842.1"/>
    </source>
</evidence>
<feature type="region of interest" description="Disordered" evidence="2">
    <location>
        <begin position="231"/>
        <end position="339"/>
    </location>
</feature>
<feature type="region of interest" description="Disordered" evidence="2">
    <location>
        <begin position="538"/>
        <end position="631"/>
    </location>
</feature>
<dbReference type="SUPFAM" id="SSF57959">
    <property type="entry name" value="Leucine zipper domain"/>
    <property type="match status" value="1"/>
</dbReference>
<evidence type="ECO:0008006" key="5">
    <source>
        <dbReference type="Google" id="ProtNLM"/>
    </source>
</evidence>
<feature type="compositionally biased region" description="Basic and acidic residues" evidence="2">
    <location>
        <begin position="136"/>
        <end position="150"/>
    </location>
</feature>